<dbReference type="PROSITE" id="PS00584">
    <property type="entry name" value="PFKB_KINASES_2"/>
    <property type="match status" value="1"/>
</dbReference>
<dbReference type="NCBIfam" id="TIGR03168">
    <property type="entry name" value="1-PFK"/>
    <property type="match status" value="1"/>
</dbReference>
<proteinExistence type="inferred from homology"/>
<dbReference type="InterPro" id="IPR029056">
    <property type="entry name" value="Ribokinase-like"/>
</dbReference>
<dbReference type="Pfam" id="PF00294">
    <property type="entry name" value="PfkB"/>
    <property type="match status" value="1"/>
</dbReference>
<comment type="catalytic activity">
    <reaction evidence="6 8">
        <text>beta-D-fructose 1-phosphate + ATP = beta-D-fructose 1,6-bisphosphate + ADP + H(+)</text>
        <dbReference type="Rhea" id="RHEA:14213"/>
        <dbReference type="ChEBI" id="CHEBI:15378"/>
        <dbReference type="ChEBI" id="CHEBI:30616"/>
        <dbReference type="ChEBI" id="CHEBI:32966"/>
        <dbReference type="ChEBI" id="CHEBI:138881"/>
        <dbReference type="ChEBI" id="CHEBI:456216"/>
        <dbReference type="EC" id="2.7.1.56"/>
    </reaction>
</comment>
<evidence type="ECO:0000313" key="11">
    <source>
        <dbReference type="Proteomes" id="UP000826550"/>
    </source>
</evidence>
<evidence type="ECO:0000259" key="9">
    <source>
        <dbReference type="Pfam" id="PF00294"/>
    </source>
</evidence>
<dbReference type="InterPro" id="IPR022463">
    <property type="entry name" value="1-PFruKinase"/>
</dbReference>
<feature type="domain" description="Carbohydrate kinase PfkB" evidence="9">
    <location>
        <begin position="9"/>
        <end position="281"/>
    </location>
</feature>
<gene>
    <name evidence="10" type="primary">pfkB</name>
    <name evidence="10" type="ORF">GYM71_09005</name>
</gene>
<dbReference type="Gene3D" id="3.40.1190.20">
    <property type="match status" value="1"/>
</dbReference>
<dbReference type="InterPro" id="IPR011611">
    <property type="entry name" value="PfkB_dom"/>
</dbReference>
<evidence type="ECO:0000256" key="8">
    <source>
        <dbReference type="RuleBase" id="RU369061"/>
    </source>
</evidence>
<keyword evidence="2 7" id="KW-0808">Transferase</keyword>
<dbReference type="CDD" id="cd01164">
    <property type="entry name" value="FruK_PfkB_like"/>
    <property type="match status" value="1"/>
</dbReference>
<comment type="similarity">
    <text evidence="1">Belongs to the carbohydrate kinase pfkB family.</text>
</comment>
<name>A0ABX8W9H0_9LACO</name>
<evidence type="ECO:0000256" key="3">
    <source>
        <dbReference type="ARBA" id="ARBA00022741"/>
    </source>
</evidence>
<dbReference type="RefSeq" id="WP_103752969.1">
    <property type="nucleotide sequence ID" value="NZ_CP048268.1"/>
</dbReference>
<evidence type="ECO:0000256" key="1">
    <source>
        <dbReference type="ARBA" id="ARBA00005380"/>
    </source>
</evidence>
<dbReference type="EC" id="2.7.1.144" evidence="7"/>
<comment type="function">
    <text evidence="8">Catalyzes the ATP-dependent phosphorylation of fructose-l-phosphate to fructose-l,6-bisphosphate.</text>
</comment>
<dbReference type="PANTHER" id="PTHR46566:SF1">
    <property type="entry name" value="1-PHOSPHOFRUCTOKINASE"/>
    <property type="match status" value="1"/>
</dbReference>
<keyword evidence="11" id="KW-1185">Reference proteome</keyword>
<evidence type="ECO:0000313" key="10">
    <source>
        <dbReference type="EMBL" id="QYN53546.1"/>
    </source>
</evidence>
<organism evidence="10 11">
    <name type="scientific">Lactobacillus panisapium</name>
    <dbReference type="NCBI Taxonomy" id="2012495"/>
    <lineage>
        <taxon>Bacteria</taxon>
        <taxon>Bacillati</taxon>
        <taxon>Bacillota</taxon>
        <taxon>Bacilli</taxon>
        <taxon>Lactobacillales</taxon>
        <taxon>Lactobacillaceae</taxon>
        <taxon>Lactobacillus</taxon>
    </lineage>
</organism>
<sequence length="304" mass="32766">MIYTVTVNPALDYVIQLEKVESGSVNRSNNCSFLAGGKGINVSQILNQLKIDNTAWGFVGGFTGKELVRQLNQRRIVNDFVTISDDTRVNVKVHAQAETEINAAGPNITDQEITAFKSRLSDLQKGDIVVLSGSLAPSLSVDFYQELLPEIKNAGAEFVIDTTGQALLDTLNYKPLVIKPNHHELADLFDTTFSSDQDMLECAHKLLDMGAQNVMVSMAGKGGYLITQDHFYHAKGAVGTAVNSVGAGDSMIAGFVGTYVKTKDPVESFRIGMACGAATAFTKDIAVMSQIEAVLPQINVEEIS</sequence>
<dbReference type="PIRSF" id="PIRSF000535">
    <property type="entry name" value="1PFK/6PFK/LacC"/>
    <property type="match status" value="1"/>
</dbReference>
<dbReference type="InterPro" id="IPR017583">
    <property type="entry name" value="Tagatose/fructose_Pkinase"/>
</dbReference>
<keyword evidence="4 8" id="KW-0418">Kinase</keyword>
<comment type="similarity">
    <text evidence="7">Belongs to the carbohydrate kinase PfkB family. LacC subfamily.</text>
</comment>
<keyword evidence="7" id="KW-0423">Lactose metabolism</keyword>
<comment type="pathway">
    <text evidence="7">Carbohydrate metabolism; D-tagatose 6-phosphate degradation; D-glyceraldehyde 3-phosphate and glycerone phosphate from D-tagatose 6-phosphate: step 1/2.</text>
</comment>
<evidence type="ECO:0000256" key="4">
    <source>
        <dbReference type="ARBA" id="ARBA00022777"/>
    </source>
</evidence>
<comment type="catalytic activity">
    <reaction evidence="7">
        <text>D-tagatofuranose 6-phosphate + ATP = D-tagatofuranose 1,6-bisphosphate + ADP + H(+)</text>
        <dbReference type="Rhea" id="RHEA:12420"/>
        <dbReference type="ChEBI" id="CHEBI:15378"/>
        <dbReference type="ChEBI" id="CHEBI:30616"/>
        <dbReference type="ChEBI" id="CHEBI:58694"/>
        <dbReference type="ChEBI" id="CHEBI:58695"/>
        <dbReference type="ChEBI" id="CHEBI:456216"/>
        <dbReference type="EC" id="2.7.1.144"/>
    </reaction>
</comment>
<reference evidence="10 11" key="1">
    <citation type="submission" date="2020-01" db="EMBL/GenBank/DDBJ databases">
        <title>Vast differences in strain-level diversity in the gut microbiota of two closely related honey bee species.</title>
        <authorList>
            <person name="Ellegaard K.M."/>
            <person name="Suenami S."/>
            <person name="Miyazaki R."/>
            <person name="Engel P."/>
        </authorList>
    </citation>
    <scope>NUCLEOTIDE SEQUENCE [LARGE SCALE GENOMIC DNA]</scope>
    <source>
        <strain evidence="10 11">ESL0416</strain>
    </source>
</reference>
<evidence type="ECO:0000256" key="6">
    <source>
        <dbReference type="ARBA" id="ARBA00047745"/>
    </source>
</evidence>
<dbReference type="PANTHER" id="PTHR46566">
    <property type="entry name" value="1-PHOSPHOFRUCTOKINASE-RELATED"/>
    <property type="match status" value="1"/>
</dbReference>
<dbReference type="Proteomes" id="UP000826550">
    <property type="component" value="Chromosome"/>
</dbReference>
<dbReference type="EMBL" id="CP048268">
    <property type="protein sequence ID" value="QYN53546.1"/>
    <property type="molecule type" value="Genomic_DNA"/>
</dbReference>
<dbReference type="SUPFAM" id="SSF53613">
    <property type="entry name" value="Ribokinase-like"/>
    <property type="match status" value="1"/>
</dbReference>
<keyword evidence="3 7" id="KW-0547">Nucleotide-binding</keyword>
<evidence type="ECO:0000256" key="2">
    <source>
        <dbReference type="ARBA" id="ARBA00022679"/>
    </source>
</evidence>
<evidence type="ECO:0000256" key="5">
    <source>
        <dbReference type="ARBA" id="ARBA00022840"/>
    </source>
</evidence>
<dbReference type="NCBIfam" id="TIGR03828">
    <property type="entry name" value="pfkB"/>
    <property type="match status" value="1"/>
</dbReference>
<protein>
    <recommendedName>
        <fullName evidence="7">Tagatose-6-phosphate kinase</fullName>
        <ecNumber evidence="7">2.7.1.144</ecNumber>
    </recommendedName>
</protein>
<dbReference type="InterPro" id="IPR002173">
    <property type="entry name" value="Carboh/pur_kinase_PfkB_CS"/>
</dbReference>
<evidence type="ECO:0000256" key="7">
    <source>
        <dbReference type="PIRNR" id="PIRNR000535"/>
    </source>
</evidence>
<dbReference type="GO" id="GO:0008662">
    <property type="term" value="F:1-phosphofructokinase activity"/>
    <property type="evidence" value="ECO:0007669"/>
    <property type="project" value="UniProtKB-EC"/>
</dbReference>
<accession>A0ABX8W9H0</accession>
<keyword evidence="5 7" id="KW-0067">ATP-binding</keyword>